<dbReference type="Proteomes" id="UP001296943">
    <property type="component" value="Unassembled WGS sequence"/>
</dbReference>
<dbReference type="InterPro" id="IPR036388">
    <property type="entry name" value="WH-like_DNA-bd_sf"/>
</dbReference>
<dbReference type="RefSeq" id="WP_204500217.1">
    <property type="nucleotide sequence ID" value="NZ_JAFBDR010000014.1"/>
</dbReference>
<dbReference type="Gene3D" id="3.40.1410.10">
    <property type="entry name" value="Chorismate lyase-like"/>
    <property type="match status" value="1"/>
</dbReference>
<proteinExistence type="predicted"/>
<dbReference type="EMBL" id="JAFBDR010000014">
    <property type="protein sequence ID" value="MBM7572084.1"/>
    <property type="molecule type" value="Genomic_DNA"/>
</dbReference>
<dbReference type="InterPro" id="IPR000524">
    <property type="entry name" value="Tscrpt_reg_HTH_GntR"/>
</dbReference>
<gene>
    <name evidence="5" type="ORF">JOC48_002587</name>
</gene>
<sequence length="241" mass="27381">MTIQSDNNQLLVQAIEQMKASIDNGIFKEKELLPSEFELAKKLGISRTVLKEVLHILEEENIISIKHGFGTIVNAKPLFSTGIEQLGSVTDMIRQSGKIPGTQYISTELIQPTENDIKRFKPKTMDIIAQIKRVRTADGQPVVYCIDKVDKQLLPLEQVHTQDSLFSLLESYSNKYISYAIANIEPIGYHDQISATLNCDPDQALLLLKQMHYTQDDEPVLYSANYFRADMFSFSVLRKRV</sequence>
<dbReference type="SUPFAM" id="SSF46785">
    <property type="entry name" value="Winged helix' DNA-binding domain"/>
    <property type="match status" value="1"/>
</dbReference>
<dbReference type="Pfam" id="PF07702">
    <property type="entry name" value="UTRA"/>
    <property type="match status" value="1"/>
</dbReference>
<dbReference type="PRINTS" id="PR00035">
    <property type="entry name" value="HTHGNTR"/>
</dbReference>
<dbReference type="PANTHER" id="PTHR44846">
    <property type="entry name" value="MANNOSYL-D-GLYCERATE TRANSPORT/METABOLISM SYSTEM REPRESSOR MNGR-RELATED"/>
    <property type="match status" value="1"/>
</dbReference>
<accession>A0ABS2N1U3</accession>
<dbReference type="InterPro" id="IPR028978">
    <property type="entry name" value="Chorismate_lyase_/UTRA_dom_sf"/>
</dbReference>
<evidence type="ECO:0000256" key="3">
    <source>
        <dbReference type="ARBA" id="ARBA00023163"/>
    </source>
</evidence>
<dbReference type="SMART" id="SM00345">
    <property type="entry name" value="HTH_GNTR"/>
    <property type="match status" value="1"/>
</dbReference>
<keyword evidence="3" id="KW-0804">Transcription</keyword>
<feature type="domain" description="HTH gntR-type" evidence="4">
    <location>
        <begin position="8"/>
        <end position="76"/>
    </location>
</feature>
<protein>
    <submittedName>
        <fullName evidence="5">GntR family transcriptional regulator</fullName>
    </submittedName>
</protein>
<evidence type="ECO:0000256" key="2">
    <source>
        <dbReference type="ARBA" id="ARBA00023125"/>
    </source>
</evidence>
<dbReference type="Gene3D" id="1.10.10.10">
    <property type="entry name" value="Winged helix-like DNA-binding domain superfamily/Winged helix DNA-binding domain"/>
    <property type="match status" value="1"/>
</dbReference>
<evidence type="ECO:0000259" key="4">
    <source>
        <dbReference type="PROSITE" id="PS50949"/>
    </source>
</evidence>
<reference evidence="5 6" key="1">
    <citation type="submission" date="2021-01" db="EMBL/GenBank/DDBJ databases">
        <title>Genomic Encyclopedia of Type Strains, Phase IV (KMG-IV): sequencing the most valuable type-strain genomes for metagenomic binning, comparative biology and taxonomic classification.</title>
        <authorList>
            <person name="Goeker M."/>
        </authorList>
    </citation>
    <scope>NUCLEOTIDE SEQUENCE [LARGE SCALE GENOMIC DNA]</scope>
    <source>
        <strain evidence="5 6">DSM 23711</strain>
    </source>
</reference>
<dbReference type="InterPro" id="IPR050679">
    <property type="entry name" value="Bact_HTH_transcr_reg"/>
</dbReference>
<dbReference type="SUPFAM" id="SSF64288">
    <property type="entry name" value="Chorismate lyase-like"/>
    <property type="match status" value="1"/>
</dbReference>
<dbReference type="PANTHER" id="PTHR44846:SF17">
    <property type="entry name" value="GNTR-FAMILY TRANSCRIPTIONAL REGULATOR"/>
    <property type="match status" value="1"/>
</dbReference>
<evidence type="ECO:0000313" key="5">
    <source>
        <dbReference type="EMBL" id="MBM7572084.1"/>
    </source>
</evidence>
<keyword evidence="6" id="KW-1185">Reference proteome</keyword>
<keyword evidence="1" id="KW-0805">Transcription regulation</keyword>
<dbReference type="InterPro" id="IPR036390">
    <property type="entry name" value="WH_DNA-bd_sf"/>
</dbReference>
<dbReference type="Pfam" id="PF00392">
    <property type="entry name" value="GntR"/>
    <property type="match status" value="1"/>
</dbReference>
<evidence type="ECO:0000256" key="1">
    <source>
        <dbReference type="ARBA" id="ARBA00023015"/>
    </source>
</evidence>
<keyword evidence="2" id="KW-0238">DNA-binding</keyword>
<dbReference type="SMART" id="SM00866">
    <property type="entry name" value="UTRA"/>
    <property type="match status" value="1"/>
</dbReference>
<evidence type="ECO:0000313" key="6">
    <source>
        <dbReference type="Proteomes" id="UP001296943"/>
    </source>
</evidence>
<name>A0ABS2N1U3_9BACI</name>
<organism evidence="5 6">
    <name type="scientific">Aquibacillus albus</name>
    <dbReference type="NCBI Taxonomy" id="1168171"/>
    <lineage>
        <taxon>Bacteria</taxon>
        <taxon>Bacillati</taxon>
        <taxon>Bacillota</taxon>
        <taxon>Bacilli</taxon>
        <taxon>Bacillales</taxon>
        <taxon>Bacillaceae</taxon>
        <taxon>Aquibacillus</taxon>
    </lineage>
</organism>
<dbReference type="PROSITE" id="PS50949">
    <property type="entry name" value="HTH_GNTR"/>
    <property type="match status" value="1"/>
</dbReference>
<dbReference type="InterPro" id="IPR011663">
    <property type="entry name" value="UTRA"/>
</dbReference>
<comment type="caution">
    <text evidence="5">The sequence shown here is derived from an EMBL/GenBank/DDBJ whole genome shotgun (WGS) entry which is preliminary data.</text>
</comment>
<dbReference type="CDD" id="cd07377">
    <property type="entry name" value="WHTH_GntR"/>
    <property type="match status" value="1"/>
</dbReference>